<reference evidence="18" key="1">
    <citation type="journal article" date="2021" name="Nat. Commun.">
        <title>Genetic determinants of endophytism in the Arabidopsis root mycobiome.</title>
        <authorList>
            <person name="Mesny F."/>
            <person name="Miyauchi S."/>
            <person name="Thiergart T."/>
            <person name="Pickel B."/>
            <person name="Atanasova L."/>
            <person name="Karlsson M."/>
            <person name="Huettel B."/>
            <person name="Barry K.W."/>
            <person name="Haridas S."/>
            <person name="Chen C."/>
            <person name="Bauer D."/>
            <person name="Andreopoulos W."/>
            <person name="Pangilinan J."/>
            <person name="LaButti K."/>
            <person name="Riley R."/>
            <person name="Lipzen A."/>
            <person name="Clum A."/>
            <person name="Drula E."/>
            <person name="Henrissat B."/>
            <person name="Kohler A."/>
            <person name="Grigoriev I.V."/>
            <person name="Martin F.M."/>
            <person name="Hacquard S."/>
        </authorList>
    </citation>
    <scope>NUCLEOTIDE SEQUENCE</scope>
    <source>
        <strain evidence="18">MPI-CAGE-CH-0230</strain>
    </source>
</reference>
<evidence type="ECO:0000313" key="19">
    <source>
        <dbReference type="Proteomes" id="UP000756346"/>
    </source>
</evidence>
<gene>
    <name evidence="18" type="ORF">B0I36DRAFT_249974</name>
</gene>
<keyword evidence="11 14" id="KW-0326">Glycosidase</keyword>
<organism evidence="18 19">
    <name type="scientific">Microdochium trichocladiopsis</name>
    <dbReference type="NCBI Taxonomy" id="1682393"/>
    <lineage>
        <taxon>Eukaryota</taxon>
        <taxon>Fungi</taxon>
        <taxon>Dikarya</taxon>
        <taxon>Ascomycota</taxon>
        <taxon>Pezizomycotina</taxon>
        <taxon>Sordariomycetes</taxon>
        <taxon>Xylariomycetidae</taxon>
        <taxon>Xylariales</taxon>
        <taxon>Microdochiaceae</taxon>
        <taxon>Microdochium</taxon>
    </lineage>
</organism>
<comment type="function">
    <text evidence="13">Endo-1,5-alpha-L-arabinanase involved in degradation of pectin. Its preferred substrate is linear 1,5-alpha-L-arabinan.</text>
</comment>
<dbReference type="CDD" id="cd18831">
    <property type="entry name" value="GH43_AnAbnA-like"/>
    <property type="match status" value="1"/>
</dbReference>
<keyword evidence="6" id="KW-0964">Secreted</keyword>
<comment type="pathway">
    <text evidence="3 14">Glycan metabolism; L-arabinan degradation.</text>
</comment>
<keyword evidence="8 14" id="KW-0378">Hydrolase</keyword>
<dbReference type="Gene3D" id="2.115.10.20">
    <property type="entry name" value="Glycosyl hydrolase domain, family 43"/>
    <property type="match status" value="1"/>
</dbReference>
<dbReference type="SUPFAM" id="SSF75005">
    <property type="entry name" value="Arabinanase/levansucrase/invertase"/>
    <property type="match status" value="1"/>
</dbReference>
<proteinExistence type="inferred from homology"/>
<evidence type="ECO:0000256" key="14">
    <source>
        <dbReference type="PIRNR" id="PIRNR026534"/>
    </source>
</evidence>
<feature type="chain" id="PRO_5040400324" description="Arabinan endo-1,5-alpha-L-arabinosidase" evidence="17">
    <location>
        <begin position="26"/>
        <end position="336"/>
    </location>
</feature>
<sequence length="336" mass="36364">MRLSSLTGLLSAALSILLSAAPASAQNYPPPGTCLGNCYARDPAFIKRSDGKYFRFTTRDLIGIQTATDIRGPWTSVGSVIQGRSIINLPGNTELWAPDISRVGDLYYLFYAVSTLGSKTSAIGYATSPSMEPGTWTDRGAVLTSGPDSPYNAIDANLYHSADGRELHLQWGSYWQGIYTQPLTISGTSVTLRAGTSPKNIAYLPAGNHPQEGAFVYLQNGAWWLFLSRGRAGQYGDDPANFPVADAYKIFVCRGDSPTGPFFGKLGRSCLDGGGTEVLATQGNIFAPGGQGVWQDDVHGDVLYYHYFNRNIGYGDGDERFGWNVLKWIDGWPVAV</sequence>
<evidence type="ECO:0000256" key="6">
    <source>
        <dbReference type="ARBA" id="ARBA00022525"/>
    </source>
</evidence>
<feature type="active site" description="Proton acceptor" evidence="15">
    <location>
        <position position="42"/>
    </location>
</feature>
<keyword evidence="19" id="KW-1185">Reference proteome</keyword>
<comment type="caution">
    <text evidence="18">The sequence shown here is derived from an EMBL/GenBank/DDBJ whole genome shotgun (WGS) entry which is preliminary data.</text>
</comment>
<evidence type="ECO:0000256" key="15">
    <source>
        <dbReference type="PIRSR" id="PIRSR606710-1"/>
    </source>
</evidence>
<evidence type="ECO:0000256" key="10">
    <source>
        <dbReference type="ARBA" id="ARBA00023277"/>
    </source>
</evidence>
<keyword evidence="9" id="KW-0325">Glycoprotein</keyword>
<evidence type="ECO:0000256" key="7">
    <source>
        <dbReference type="ARBA" id="ARBA00022651"/>
    </source>
</evidence>
<dbReference type="GO" id="GO:0046558">
    <property type="term" value="F:arabinan endo-1,5-alpha-L-arabinosidase activity"/>
    <property type="evidence" value="ECO:0007669"/>
    <property type="project" value="UniProtKB-EC"/>
</dbReference>
<dbReference type="EMBL" id="JAGTJQ010000009">
    <property type="protein sequence ID" value="KAH7024892.1"/>
    <property type="molecule type" value="Genomic_DNA"/>
</dbReference>
<keyword evidence="17" id="KW-0732">Signal</keyword>
<dbReference type="InterPro" id="IPR050727">
    <property type="entry name" value="GH43_arabinanases"/>
</dbReference>
<dbReference type="GO" id="GO:0045493">
    <property type="term" value="P:xylan catabolic process"/>
    <property type="evidence" value="ECO:0007669"/>
    <property type="project" value="UniProtKB-KW"/>
</dbReference>
<name>A0A9P8Y137_9PEZI</name>
<dbReference type="Proteomes" id="UP000756346">
    <property type="component" value="Unassembled WGS sequence"/>
</dbReference>
<dbReference type="InterPro" id="IPR023296">
    <property type="entry name" value="Glyco_hydro_beta-prop_sf"/>
</dbReference>
<evidence type="ECO:0000313" key="18">
    <source>
        <dbReference type="EMBL" id="KAH7024892.1"/>
    </source>
</evidence>
<dbReference type="EC" id="3.2.1.99" evidence="5 14"/>
<accession>A0A9P8Y137</accession>
<evidence type="ECO:0000256" key="2">
    <source>
        <dbReference type="ARBA" id="ARBA00004613"/>
    </source>
</evidence>
<dbReference type="Pfam" id="PF04616">
    <property type="entry name" value="Glyco_hydro_43"/>
    <property type="match status" value="1"/>
</dbReference>
<evidence type="ECO:0000256" key="11">
    <source>
        <dbReference type="ARBA" id="ARBA00023295"/>
    </source>
</evidence>
<feature type="site" description="Important for catalytic activity, responsible for pKa modulation of the active site Glu and correct orientation of both the proton donor and substrate" evidence="16">
    <location>
        <position position="155"/>
    </location>
</feature>
<evidence type="ECO:0000256" key="5">
    <source>
        <dbReference type="ARBA" id="ARBA00012586"/>
    </source>
</evidence>
<dbReference type="InterPro" id="IPR006710">
    <property type="entry name" value="Glyco_hydro_43"/>
</dbReference>
<feature type="signal peptide" evidence="17">
    <location>
        <begin position="1"/>
        <end position="25"/>
    </location>
</feature>
<comment type="similarity">
    <text evidence="4 14">Belongs to the glycosyl hydrolase 43 family.</text>
</comment>
<dbReference type="GeneID" id="70180063"/>
<evidence type="ECO:0000256" key="9">
    <source>
        <dbReference type="ARBA" id="ARBA00023180"/>
    </source>
</evidence>
<keyword evidence="10" id="KW-0119">Carbohydrate metabolism</keyword>
<evidence type="ECO:0000256" key="4">
    <source>
        <dbReference type="ARBA" id="ARBA00009865"/>
    </source>
</evidence>
<evidence type="ECO:0000256" key="17">
    <source>
        <dbReference type="SAM" id="SignalP"/>
    </source>
</evidence>
<dbReference type="RefSeq" id="XP_046008440.1">
    <property type="nucleotide sequence ID" value="XM_046150517.1"/>
</dbReference>
<evidence type="ECO:0000256" key="1">
    <source>
        <dbReference type="ARBA" id="ARBA00000375"/>
    </source>
</evidence>
<evidence type="ECO:0000256" key="8">
    <source>
        <dbReference type="ARBA" id="ARBA00022801"/>
    </source>
</evidence>
<dbReference type="InterPro" id="IPR016840">
    <property type="entry name" value="Glyco_hydro_43_endo_a_Ara-ase"/>
</dbReference>
<dbReference type="OrthoDB" id="195678at2759"/>
<evidence type="ECO:0000256" key="16">
    <source>
        <dbReference type="PIRSR" id="PIRSR606710-2"/>
    </source>
</evidence>
<evidence type="ECO:0000256" key="12">
    <source>
        <dbReference type="ARBA" id="ARBA00023326"/>
    </source>
</evidence>
<protein>
    <recommendedName>
        <fullName evidence="5 14">Arabinan endo-1,5-alpha-L-arabinosidase</fullName>
        <ecNumber evidence="5 14">3.2.1.99</ecNumber>
    </recommendedName>
</protein>
<evidence type="ECO:0000256" key="3">
    <source>
        <dbReference type="ARBA" id="ARBA00004834"/>
    </source>
</evidence>
<dbReference type="PANTHER" id="PTHR43301">
    <property type="entry name" value="ARABINAN ENDO-1,5-ALPHA-L-ARABINOSIDASE"/>
    <property type="match status" value="1"/>
</dbReference>
<evidence type="ECO:0000256" key="13">
    <source>
        <dbReference type="ARBA" id="ARBA00025221"/>
    </source>
</evidence>
<comment type="subcellular location">
    <subcellularLocation>
        <location evidence="2">Secreted</location>
    </subcellularLocation>
</comment>
<comment type="catalytic activity">
    <reaction evidence="1 14">
        <text>Endohydrolysis of (1-&gt;5)-alpha-arabinofuranosidic linkages in (1-&gt;5)-arabinans.</text>
        <dbReference type="EC" id="3.2.1.99"/>
    </reaction>
</comment>
<dbReference type="AlphaFoldDB" id="A0A9P8Y137"/>
<feature type="active site" description="Proton donor" evidence="15">
    <location>
        <position position="212"/>
    </location>
</feature>
<dbReference type="PIRSF" id="PIRSF026534">
    <property type="entry name" value="Endo_alpha-L-arabinosidase"/>
    <property type="match status" value="1"/>
</dbReference>
<dbReference type="GO" id="GO:0005576">
    <property type="term" value="C:extracellular region"/>
    <property type="evidence" value="ECO:0007669"/>
    <property type="project" value="UniProtKB-SubCell"/>
</dbReference>
<dbReference type="PANTHER" id="PTHR43301:SF7">
    <property type="entry name" value="ARABINAN ENDO-1,5-ALPHA-L-ARABINOSIDASE C"/>
    <property type="match status" value="1"/>
</dbReference>
<keyword evidence="12" id="KW-0624">Polysaccharide degradation</keyword>
<keyword evidence="7" id="KW-0858">Xylan degradation</keyword>